<dbReference type="EMBL" id="DXGF01000185">
    <property type="protein sequence ID" value="HIW84730.1"/>
    <property type="molecule type" value="Genomic_DNA"/>
</dbReference>
<dbReference type="Pfam" id="PF13529">
    <property type="entry name" value="Peptidase_C39_2"/>
    <property type="match status" value="1"/>
</dbReference>
<gene>
    <name evidence="3" type="ORF">H9873_10490</name>
</gene>
<organism evidence="3 4">
    <name type="scientific">Candidatus Dorea gallistercoris</name>
    <dbReference type="NCBI Taxonomy" id="2838542"/>
    <lineage>
        <taxon>Bacteria</taxon>
        <taxon>Bacillati</taxon>
        <taxon>Bacillota</taxon>
        <taxon>Clostridia</taxon>
        <taxon>Lachnospirales</taxon>
        <taxon>Lachnospiraceae</taxon>
        <taxon>Dorea</taxon>
    </lineage>
</organism>
<protein>
    <submittedName>
        <fullName evidence="3">C39 family peptidase</fullName>
    </submittedName>
</protein>
<keyword evidence="1" id="KW-0812">Transmembrane</keyword>
<reference evidence="3" key="1">
    <citation type="journal article" date="2021" name="PeerJ">
        <title>Extensive microbial diversity within the chicken gut microbiome revealed by metagenomics and culture.</title>
        <authorList>
            <person name="Gilroy R."/>
            <person name="Ravi A."/>
            <person name="Getino M."/>
            <person name="Pursley I."/>
            <person name="Horton D.L."/>
            <person name="Alikhan N.F."/>
            <person name="Baker D."/>
            <person name="Gharbi K."/>
            <person name="Hall N."/>
            <person name="Watson M."/>
            <person name="Adriaenssens E.M."/>
            <person name="Foster-Nyarko E."/>
            <person name="Jarju S."/>
            <person name="Secka A."/>
            <person name="Antonio M."/>
            <person name="Oren A."/>
            <person name="Chaudhuri R.R."/>
            <person name="La Ragione R."/>
            <person name="Hildebrand F."/>
            <person name="Pallen M.J."/>
        </authorList>
    </citation>
    <scope>NUCLEOTIDE SEQUENCE</scope>
    <source>
        <strain evidence="3">ChiSxjej1B13-11762</strain>
    </source>
</reference>
<reference evidence="3" key="2">
    <citation type="submission" date="2021-04" db="EMBL/GenBank/DDBJ databases">
        <authorList>
            <person name="Gilroy R."/>
        </authorList>
    </citation>
    <scope>NUCLEOTIDE SEQUENCE</scope>
    <source>
        <strain evidence="3">ChiSxjej1B13-11762</strain>
    </source>
</reference>
<evidence type="ECO:0000313" key="4">
    <source>
        <dbReference type="Proteomes" id="UP000824263"/>
    </source>
</evidence>
<keyword evidence="1" id="KW-0472">Membrane</keyword>
<dbReference type="Proteomes" id="UP000824263">
    <property type="component" value="Unassembled WGS sequence"/>
</dbReference>
<proteinExistence type="predicted"/>
<name>A0A9D1RC06_9FIRM</name>
<evidence type="ECO:0000259" key="2">
    <source>
        <dbReference type="Pfam" id="PF13529"/>
    </source>
</evidence>
<evidence type="ECO:0000313" key="3">
    <source>
        <dbReference type="EMBL" id="HIW84730.1"/>
    </source>
</evidence>
<sequence length="290" mass="31454">MTKDKKYSRRKQQVKRQVLIITGLAVLLVAISVTYILKSSAGEQETSGAVVEAEGSKGALQDAGSAILEETPQERLARVKETALERGYPAGVVELLDKNQETVEFVENYEVKKDTVPAQTIGGDLVKGQIPELIQWDERWGYASYGTSIVAVSGCGPTCLAMVASGLTGNASITPASVASYGTENGYVDEENNTYWKLMSEGCEAWGITCYEGVIDEAAITSELQAGHPIICSVGPGDFTDKGHFIVLAGYQDGKIKVNDPFSVTNTQKLWEFERLGPQIKALWIYSLKN</sequence>
<keyword evidence="1" id="KW-1133">Transmembrane helix</keyword>
<evidence type="ECO:0000256" key="1">
    <source>
        <dbReference type="SAM" id="Phobius"/>
    </source>
</evidence>
<comment type="caution">
    <text evidence="3">The sequence shown here is derived from an EMBL/GenBank/DDBJ whole genome shotgun (WGS) entry which is preliminary data.</text>
</comment>
<dbReference type="Gene3D" id="3.90.70.10">
    <property type="entry name" value="Cysteine proteinases"/>
    <property type="match status" value="1"/>
</dbReference>
<accession>A0A9D1RC06</accession>
<feature type="transmembrane region" description="Helical" evidence="1">
    <location>
        <begin position="18"/>
        <end position="37"/>
    </location>
</feature>
<dbReference type="InterPro" id="IPR039564">
    <property type="entry name" value="Peptidase_C39-like"/>
</dbReference>
<feature type="domain" description="Peptidase C39-like" evidence="2">
    <location>
        <begin position="130"/>
        <end position="261"/>
    </location>
</feature>
<dbReference type="AlphaFoldDB" id="A0A9D1RC06"/>